<comment type="caution">
    <text evidence="13">The sequence shown here is derived from an EMBL/GenBank/DDBJ whole genome shotgun (WGS) entry which is preliminary data.</text>
</comment>
<dbReference type="SMART" id="SM00342">
    <property type="entry name" value="HTH_ARAC"/>
    <property type="match status" value="1"/>
</dbReference>
<evidence type="ECO:0000256" key="8">
    <source>
        <dbReference type="ARBA" id="ARBA00023163"/>
    </source>
</evidence>
<reference evidence="13 14" key="1">
    <citation type="submission" date="2014-07" db="EMBL/GenBank/DDBJ databases">
        <title>Draft genome of Clostridium celerecrescens 152B isolated from sediments associated with methane hydrate from Krishna Godavari basin.</title>
        <authorList>
            <person name="Honkalas V.S."/>
            <person name="Dabir A.P."/>
            <person name="Arora P."/>
            <person name="Dhakephalkar P.K."/>
        </authorList>
    </citation>
    <scope>NUCLEOTIDE SEQUENCE [LARGE SCALE GENOMIC DNA]</scope>
    <source>
        <strain evidence="13 14">152B</strain>
    </source>
</reference>
<feature type="domain" description="Response regulatory" evidence="12">
    <location>
        <begin position="3"/>
        <end position="120"/>
    </location>
</feature>
<organism evidence="13 14">
    <name type="scientific">Lacrimispora celerecrescens</name>
    <dbReference type="NCBI Taxonomy" id="29354"/>
    <lineage>
        <taxon>Bacteria</taxon>
        <taxon>Bacillati</taxon>
        <taxon>Bacillota</taxon>
        <taxon>Clostridia</taxon>
        <taxon>Lachnospirales</taxon>
        <taxon>Lachnospiraceae</taxon>
        <taxon>Lacrimispora</taxon>
    </lineage>
</organism>
<dbReference type="Gene3D" id="3.40.50.2300">
    <property type="match status" value="1"/>
</dbReference>
<dbReference type="GO" id="GO:0000160">
    <property type="term" value="P:phosphorelay signal transduction system"/>
    <property type="evidence" value="ECO:0007669"/>
    <property type="project" value="UniProtKB-KW"/>
</dbReference>
<dbReference type="SUPFAM" id="SSF52172">
    <property type="entry name" value="CheY-like"/>
    <property type="match status" value="1"/>
</dbReference>
<dbReference type="AlphaFoldDB" id="A0A084JKV0"/>
<comment type="subcellular location">
    <subcellularLocation>
        <location evidence="1">Cytoplasm</location>
    </subcellularLocation>
</comment>
<dbReference type="Proteomes" id="UP000028525">
    <property type="component" value="Unassembled WGS sequence"/>
</dbReference>
<evidence type="ECO:0000313" key="13">
    <source>
        <dbReference type="EMBL" id="KEZ89584.1"/>
    </source>
</evidence>
<dbReference type="PROSITE" id="PS50110">
    <property type="entry name" value="RESPONSE_REGULATORY"/>
    <property type="match status" value="1"/>
</dbReference>
<dbReference type="RefSeq" id="WP_038281525.1">
    <property type="nucleotide sequence ID" value="NZ_JPME01000015.1"/>
</dbReference>
<dbReference type="Pfam" id="PF00072">
    <property type="entry name" value="Response_reg"/>
    <property type="match status" value="1"/>
</dbReference>
<evidence type="ECO:0000256" key="1">
    <source>
        <dbReference type="ARBA" id="ARBA00004496"/>
    </source>
</evidence>
<evidence type="ECO:0000313" key="14">
    <source>
        <dbReference type="Proteomes" id="UP000028525"/>
    </source>
</evidence>
<dbReference type="STRING" id="29354.IO98_12845"/>
<dbReference type="GO" id="GO:0003700">
    <property type="term" value="F:DNA-binding transcription factor activity"/>
    <property type="evidence" value="ECO:0007669"/>
    <property type="project" value="InterPro"/>
</dbReference>
<protein>
    <recommendedName>
        <fullName evidence="2">Stage 0 sporulation protein A homolog</fullName>
    </recommendedName>
</protein>
<evidence type="ECO:0000256" key="3">
    <source>
        <dbReference type="ARBA" id="ARBA00022490"/>
    </source>
</evidence>
<dbReference type="InterPro" id="IPR009057">
    <property type="entry name" value="Homeodomain-like_sf"/>
</dbReference>
<dbReference type="SMART" id="SM00448">
    <property type="entry name" value="REC"/>
    <property type="match status" value="1"/>
</dbReference>
<keyword evidence="4 10" id="KW-0597">Phosphoprotein</keyword>
<dbReference type="InterPro" id="IPR011006">
    <property type="entry name" value="CheY-like_superfamily"/>
</dbReference>
<keyword evidence="8" id="KW-0804">Transcription</keyword>
<dbReference type="PANTHER" id="PTHR42713:SF3">
    <property type="entry name" value="TRANSCRIPTIONAL REGULATORY PROTEIN HPTR"/>
    <property type="match status" value="1"/>
</dbReference>
<dbReference type="GO" id="GO:0005737">
    <property type="term" value="C:cytoplasm"/>
    <property type="evidence" value="ECO:0007669"/>
    <property type="project" value="UniProtKB-SubCell"/>
</dbReference>
<evidence type="ECO:0000256" key="6">
    <source>
        <dbReference type="ARBA" id="ARBA00023015"/>
    </source>
</evidence>
<dbReference type="SUPFAM" id="SSF46689">
    <property type="entry name" value="Homeodomain-like"/>
    <property type="match status" value="2"/>
</dbReference>
<keyword evidence="14" id="KW-1185">Reference proteome</keyword>
<evidence type="ECO:0000256" key="2">
    <source>
        <dbReference type="ARBA" id="ARBA00018672"/>
    </source>
</evidence>
<evidence type="ECO:0000256" key="4">
    <source>
        <dbReference type="ARBA" id="ARBA00022553"/>
    </source>
</evidence>
<dbReference type="EMBL" id="JPME01000015">
    <property type="protein sequence ID" value="KEZ89584.1"/>
    <property type="molecule type" value="Genomic_DNA"/>
</dbReference>
<dbReference type="PROSITE" id="PS00041">
    <property type="entry name" value="HTH_ARAC_FAMILY_1"/>
    <property type="match status" value="1"/>
</dbReference>
<proteinExistence type="predicted"/>
<dbReference type="CDD" id="cd17536">
    <property type="entry name" value="REC_YesN-like"/>
    <property type="match status" value="1"/>
</dbReference>
<dbReference type="PROSITE" id="PS01124">
    <property type="entry name" value="HTH_ARAC_FAMILY_2"/>
    <property type="match status" value="1"/>
</dbReference>
<evidence type="ECO:0000256" key="9">
    <source>
        <dbReference type="ARBA" id="ARBA00024867"/>
    </source>
</evidence>
<gene>
    <name evidence="13" type="ORF">IO98_12845</name>
</gene>
<keyword evidence="7" id="KW-0238">DNA-binding</keyword>
<evidence type="ECO:0000256" key="5">
    <source>
        <dbReference type="ARBA" id="ARBA00023012"/>
    </source>
</evidence>
<evidence type="ECO:0000259" key="12">
    <source>
        <dbReference type="PROSITE" id="PS50110"/>
    </source>
</evidence>
<dbReference type="OrthoDB" id="342399at2"/>
<keyword evidence="5" id="KW-0902">Two-component regulatory system</keyword>
<dbReference type="InterPro" id="IPR018060">
    <property type="entry name" value="HTH_AraC"/>
</dbReference>
<accession>A0A084JKV0</accession>
<comment type="function">
    <text evidence="9">May play the central regulatory role in sporulation. It may be an element of the effector pathway responsible for the activation of sporulation genes in response to nutritional stress. Spo0A may act in concert with spo0H (a sigma factor) to control the expression of some genes that are critical to the sporulation process.</text>
</comment>
<feature type="domain" description="HTH araC/xylS-type" evidence="11">
    <location>
        <begin position="436"/>
        <end position="534"/>
    </location>
</feature>
<keyword evidence="6" id="KW-0805">Transcription regulation</keyword>
<dbReference type="InterPro" id="IPR001789">
    <property type="entry name" value="Sig_transdc_resp-reg_receiver"/>
</dbReference>
<dbReference type="Pfam" id="PF12833">
    <property type="entry name" value="HTH_18"/>
    <property type="match status" value="1"/>
</dbReference>
<evidence type="ECO:0000256" key="10">
    <source>
        <dbReference type="PROSITE-ProRule" id="PRU00169"/>
    </source>
</evidence>
<dbReference type="InterPro" id="IPR018062">
    <property type="entry name" value="HTH_AraC-typ_CS"/>
</dbReference>
<name>A0A084JKV0_9FIRM</name>
<dbReference type="Gene3D" id="1.10.10.60">
    <property type="entry name" value="Homeodomain-like"/>
    <property type="match status" value="2"/>
</dbReference>
<dbReference type="InterPro" id="IPR051552">
    <property type="entry name" value="HptR"/>
</dbReference>
<dbReference type="PANTHER" id="PTHR42713">
    <property type="entry name" value="HISTIDINE KINASE-RELATED"/>
    <property type="match status" value="1"/>
</dbReference>
<sequence length="545" mass="63524">MKRVMIVDDEVLVRLGIQSLIKWENHGYQIVCDASDGEEALQKIRQYQPDIVLTDLKMSPVDGFELISECREKYPHIQFIVLSSYNDFDNVRNAMKMGAFDYVFKLTVKPEELLKIMDEATSSGKGSDTVQETSVLAERNMEVIKRGLFKRILNSETFLKKYLEELMRLPLSVNFDHPFHILSITIDDFKVVRKKGDFMDLELLIFTMENILSELFNRHHRAEVFQYGEYDFAVAVNLEENQDHKAFFTAMEKEFGIFSSCARQYYGLEVSGALSRECTGIKGLKEAIAQNRGTLNMRFFSEPGKLHPYERSVKEEAVLPVEFHSSVLERLAAEHDFFGMRKFLEDLFEFLKEKNRWEPEEIRYLLRKAYGTLAASFARSRADIDLFLDKNGINMEASINDYTYLEKIRQSVLELLEQYKKEYESNSGRILRKEVAEAKSFVRSHMKEELQVAEIAAMVNMSGSYFSHVFKKEEGISFLEYVYRVRMEQARYLLESSDLKVNEIADEVGIFNPNYFSTQFKKSVGQSPLEYRQAWLKKAEENSRI</sequence>
<evidence type="ECO:0000256" key="7">
    <source>
        <dbReference type="ARBA" id="ARBA00023125"/>
    </source>
</evidence>
<feature type="modified residue" description="4-aspartylphosphate" evidence="10">
    <location>
        <position position="55"/>
    </location>
</feature>
<dbReference type="GO" id="GO:0043565">
    <property type="term" value="F:sequence-specific DNA binding"/>
    <property type="evidence" value="ECO:0007669"/>
    <property type="project" value="InterPro"/>
</dbReference>
<keyword evidence="3" id="KW-0963">Cytoplasm</keyword>
<evidence type="ECO:0000259" key="11">
    <source>
        <dbReference type="PROSITE" id="PS01124"/>
    </source>
</evidence>